<evidence type="ECO:0000313" key="5">
    <source>
        <dbReference type="Proteomes" id="UP000033166"/>
    </source>
</evidence>
<dbReference type="PANTHER" id="PTHR30535">
    <property type="entry name" value="VITAMIN B12-BINDING PROTEIN"/>
    <property type="match status" value="1"/>
</dbReference>
<comment type="similarity">
    <text evidence="1">Belongs to the bacterial solute-binding protein 8 family.</text>
</comment>
<feature type="chain" id="PRO_5039726160" evidence="2">
    <location>
        <begin position="19"/>
        <end position="345"/>
    </location>
</feature>
<proteinExistence type="inferred from homology"/>
<protein>
    <submittedName>
        <fullName evidence="4">Metal ABC transporter metal-binding protein</fullName>
    </submittedName>
</protein>
<dbReference type="InterPro" id="IPR050902">
    <property type="entry name" value="ABC_Transporter_SBP"/>
</dbReference>
<gene>
    <name evidence="4" type="ORF">LACPI_1572</name>
</gene>
<dbReference type="SUPFAM" id="SSF53807">
    <property type="entry name" value="Helical backbone' metal receptor"/>
    <property type="match status" value="1"/>
</dbReference>
<dbReference type="InterPro" id="IPR002491">
    <property type="entry name" value="ABC_transptr_periplasmic_BD"/>
</dbReference>
<evidence type="ECO:0000259" key="3">
    <source>
        <dbReference type="PROSITE" id="PS50983"/>
    </source>
</evidence>
<name>A0A0D6DYC3_9LACT</name>
<feature type="domain" description="Fe/B12 periplasmic-binding" evidence="3">
    <location>
        <begin position="74"/>
        <end position="343"/>
    </location>
</feature>
<dbReference type="KEGG" id="lpk:LACPI_1572"/>
<dbReference type="PANTHER" id="PTHR30535:SF7">
    <property type="entry name" value="IRON(III) DICITRATE-BINDING PROTEIN"/>
    <property type="match status" value="1"/>
</dbReference>
<dbReference type="Proteomes" id="UP000033166">
    <property type="component" value="Chromosome I"/>
</dbReference>
<dbReference type="HOGENOM" id="CLU_038034_7_0_9"/>
<dbReference type="STRING" id="1364.LP2241_40008"/>
<evidence type="ECO:0000313" key="4">
    <source>
        <dbReference type="EMBL" id="CEN28772.1"/>
    </source>
</evidence>
<organism evidence="4 5">
    <name type="scientific">Pseudolactococcus piscium MKFS47</name>
    <dbReference type="NCBI Taxonomy" id="297352"/>
    <lineage>
        <taxon>Bacteria</taxon>
        <taxon>Bacillati</taxon>
        <taxon>Bacillota</taxon>
        <taxon>Bacilli</taxon>
        <taxon>Lactobacillales</taxon>
        <taxon>Streptococcaceae</taxon>
        <taxon>Pseudolactococcus</taxon>
    </lineage>
</organism>
<sequence length="345" mass="38005">MKKMMIIAMLGLSALTLAACGEKKSDSTTENSSQSAKTAYPLTINNYKKVVGNSSTGDASWPETTQTFKQAPKKVVANTRPMAELLLHLGLEKSIAGVGAVFGEKDTSVEKEFDKLKDLGNNYITQETALSVNPDFVFGRGGLFEKSEWGVGTVESLNEMQIPTYITKTSITGGTFDSIYGDIDNLGKIFDVKPAADKFKGELKTQEANLKERLKPVKKTQTFAYIHSNDPADINGYSVTGDTFSVSLFKMLKLKQAYDVPTGTVSLEKIIESDPDIIIIPKWDDTDNAEKTVKGLYKSDKVSNLKAIKNKKVYILNYNYMFGYGYQSLAGFDAFAKQVYPELSK</sequence>
<dbReference type="Gene3D" id="3.40.50.1980">
    <property type="entry name" value="Nitrogenase molybdenum iron protein domain"/>
    <property type="match status" value="2"/>
</dbReference>
<dbReference type="Pfam" id="PF01497">
    <property type="entry name" value="Peripla_BP_2"/>
    <property type="match status" value="1"/>
</dbReference>
<feature type="signal peptide" evidence="2">
    <location>
        <begin position="1"/>
        <end position="18"/>
    </location>
</feature>
<evidence type="ECO:0000256" key="2">
    <source>
        <dbReference type="SAM" id="SignalP"/>
    </source>
</evidence>
<reference evidence="5" key="1">
    <citation type="submission" date="2015-01" db="EMBL/GenBank/DDBJ databases">
        <authorList>
            <person name="Andreevskaya M."/>
        </authorList>
    </citation>
    <scope>NUCLEOTIDE SEQUENCE [LARGE SCALE GENOMIC DNA]</scope>
    <source>
        <strain evidence="5">MKFS47</strain>
    </source>
</reference>
<evidence type="ECO:0000256" key="1">
    <source>
        <dbReference type="ARBA" id="ARBA00008814"/>
    </source>
</evidence>
<dbReference type="AlphaFoldDB" id="A0A0D6DYC3"/>
<dbReference type="PROSITE" id="PS51257">
    <property type="entry name" value="PROKAR_LIPOPROTEIN"/>
    <property type="match status" value="1"/>
</dbReference>
<accession>A0A0D6DYC3</accession>
<dbReference type="EMBL" id="LN774769">
    <property type="protein sequence ID" value="CEN28772.1"/>
    <property type="molecule type" value="Genomic_DNA"/>
</dbReference>
<dbReference type="PROSITE" id="PS50983">
    <property type="entry name" value="FE_B12_PBP"/>
    <property type="match status" value="1"/>
</dbReference>
<dbReference type="RefSeq" id="WP_047915840.1">
    <property type="nucleotide sequence ID" value="NZ_LN774769.1"/>
</dbReference>
<keyword evidence="2" id="KW-0732">Signal</keyword>